<dbReference type="InterPro" id="IPR050613">
    <property type="entry name" value="Sec_Metabolite_Reg"/>
</dbReference>
<evidence type="ECO:0000256" key="6">
    <source>
        <dbReference type="ARBA" id="ARBA00023242"/>
    </source>
</evidence>
<feature type="domain" description="Zn(2)-C6 fungal-type" evidence="7">
    <location>
        <begin position="45"/>
        <end position="75"/>
    </location>
</feature>
<dbReference type="GO" id="GO:0006351">
    <property type="term" value="P:DNA-templated transcription"/>
    <property type="evidence" value="ECO:0007669"/>
    <property type="project" value="InterPro"/>
</dbReference>
<dbReference type="SMART" id="SM00906">
    <property type="entry name" value="Fungal_trans"/>
    <property type="match status" value="1"/>
</dbReference>
<keyword evidence="5" id="KW-0804">Transcription</keyword>
<dbReference type="VEuPathDB" id="FungiDB:ATCC64974_92820"/>
<organism evidence="8 9">
    <name type="scientific">Aspergillus niger</name>
    <dbReference type="NCBI Taxonomy" id="5061"/>
    <lineage>
        <taxon>Eukaryota</taxon>
        <taxon>Fungi</taxon>
        <taxon>Dikarya</taxon>
        <taxon>Ascomycota</taxon>
        <taxon>Pezizomycotina</taxon>
        <taxon>Eurotiomycetes</taxon>
        <taxon>Eurotiomycetidae</taxon>
        <taxon>Eurotiales</taxon>
        <taxon>Aspergillaceae</taxon>
        <taxon>Aspergillus</taxon>
        <taxon>Aspergillus subgen. Circumdati</taxon>
    </lineage>
</organism>
<keyword evidence="2" id="KW-0479">Metal-binding</keyword>
<dbReference type="AlphaFoldDB" id="A0A100IJQ5"/>
<protein>
    <recommendedName>
        <fullName evidence="7">Zn(2)-C6 fungal-type domain-containing protein</fullName>
    </recommendedName>
</protein>
<dbReference type="GO" id="GO:0005634">
    <property type="term" value="C:nucleus"/>
    <property type="evidence" value="ECO:0007669"/>
    <property type="project" value="UniProtKB-SubCell"/>
</dbReference>
<gene>
    <name evidence="8" type="ORF">ABL_05188</name>
</gene>
<comment type="caution">
    <text evidence="8">The sequence shown here is derived from an EMBL/GenBank/DDBJ whole genome shotgun (WGS) entry which is preliminary data.</text>
</comment>
<dbReference type="PANTHER" id="PTHR31001:SF40">
    <property type="entry name" value="ZN(II)2CYS6 TRANSCRIPTION FACTOR (EUROFUNG)"/>
    <property type="match status" value="1"/>
</dbReference>
<evidence type="ECO:0000256" key="5">
    <source>
        <dbReference type="ARBA" id="ARBA00023163"/>
    </source>
</evidence>
<evidence type="ECO:0000259" key="7">
    <source>
        <dbReference type="PROSITE" id="PS50048"/>
    </source>
</evidence>
<dbReference type="GO" id="GO:0009893">
    <property type="term" value="P:positive regulation of metabolic process"/>
    <property type="evidence" value="ECO:0007669"/>
    <property type="project" value="UniProtKB-ARBA"/>
</dbReference>
<dbReference type="InterPro" id="IPR001138">
    <property type="entry name" value="Zn2Cys6_DnaBD"/>
</dbReference>
<sequence>MTSIIYTNAVEVLRVVSVLSGNLRCYLVPFGAMPSLRRRNGRRAACEACRRRKLACDHNQPTCQRCQKHSLECIYLSQSNSTRCATSEETQQSLVGPGVPFLEVHVASAENHGVEDRSTPLIESSNEYLGPTSFTSVFVEHGDCFELEDANKTSGIRRDLAPDPQVDTPLVQLGARILSHIPEERNCSMLFSSHINPNDGWVRLAGHHSSDRMWNAFRPALRRRSEEDMLGTAAILTRNSKTPLQNKQDPQGWLASFTGAQMRWETLGILYTYWACGAISSSSESQAVAEYCQAHSSVTNAKQLMTHFKRCASLCIDLCKQLGSVNLLFVYLLYKHNILEGILSGDKSFSHWTQHGELVAVTTSLGLHRELATEAETVSLPFELKRRLYAAVFNIDKVISTFTGRPPLLSLAYSSTRLPLDLSDDALLSSDLPSAAVQLDTRGWNQDNQIYSTTILRSRTSFARIRHEVLEVLESSMDNLAEGAVDKAINLKQRSHDTYMQLPSVIQFSNSELGNTNVPGYVLYAQILTRLEFLLNLFLLERLLKRHNIVTGQDLVEVSHEMLDLTLIFWRKKDRFVGLYADFEWLTMSYAIPASGILCLELLRQATHPQSYQIRLPRSPIIQNLSLLVVCLDWIETEASCKSMVCSIRRILTRSLDRILDSCPPGVEQLQSVAPFLDDELPQYPHLELLNTFDWVDWDGGKRYDKRQFIVDIPTKLVKVDIKRMDWARSEGLGQRLYDDREVRGSFILSRDFDLYE</sequence>
<dbReference type="OMA" id="QSCRYLI"/>
<name>A0A100IJQ5_ASPNG</name>
<evidence type="ECO:0000256" key="3">
    <source>
        <dbReference type="ARBA" id="ARBA00023015"/>
    </source>
</evidence>
<dbReference type="InterPro" id="IPR036864">
    <property type="entry name" value="Zn2-C6_fun-type_DNA-bd_sf"/>
</dbReference>
<dbReference type="Proteomes" id="UP000068243">
    <property type="component" value="Unassembled WGS sequence"/>
</dbReference>
<keyword evidence="3" id="KW-0805">Transcription regulation</keyword>
<dbReference type="OrthoDB" id="4898680at2759"/>
<dbReference type="SMART" id="SM00066">
    <property type="entry name" value="GAL4"/>
    <property type="match status" value="1"/>
</dbReference>
<dbReference type="CDD" id="cd00067">
    <property type="entry name" value="GAL4"/>
    <property type="match status" value="1"/>
</dbReference>
<dbReference type="PROSITE" id="PS50048">
    <property type="entry name" value="ZN2_CY6_FUNGAL_2"/>
    <property type="match status" value="1"/>
</dbReference>
<dbReference type="VEuPathDB" id="FungiDB:An11g07610"/>
<accession>A0A100IJQ5</accession>
<dbReference type="GO" id="GO:0003677">
    <property type="term" value="F:DNA binding"/>
    <property type="evidence" value="ECO:0007669"/>
    <property type="project" value="UniProtKB-KW"/>
</dbReference>
<evidence type="ECO:0000313" key="9">
    <source>
        <dbReference type="Proteomes" id="UP000068243"/>
    </source>
</evidence>
<dbReference type="InterPro" id="IPR007219">
    <property type="entry name" value="XnlR_reg_dom"/>
</dbReference>
<dbReference type="VEuPathDB" id="FungiDB:M747DRAFT_334461"/>
<dbReference type="EMBL" id="BCMY01000007">
    <property type="protein sequence ID" value="GAQ42527.1"/>
    <property type="molecule type" value="Genomic_DNA"/>
</dbReference>
<evidence type="ECO:0000256" key="4">
    <source>
        <dbReference type="ARBA" id="ARBA00023125"/>
    </source>
</evidence>
<dbReference type="Gene3D" id="4.10.240.10">
    <property type="entry name" value="Zn(2)-C6 fungal-type DNA-binding domain"/>
    <property type="match status" value="1"/>
</dbReference>
<evidence type="ECO:0000256" key="1">
    <source>
        <dbReference type="ARBA" id="ARBA00004123"/>
    </source>
</evidence>
<evidence type="ECO:0000313" key="8">
    <source>
        <dbReference type="EMBL" id="GAQ42527.1"/>
    </source>
</evidence>
<proteinExistence type="predicted"/>
<dbReference type="PROSITE" id="PS00463">
    <property type="entry name" value="ZN2_CY6_FUNGAL_1"/>
    <property type="match status" value="1"/>
</dbReference>
<dbReference type="GO" id="GO:0008270">
    <property type="term" value="F:zinc ion binding"/>
    <property type="evidence" value="ECO:0007669"/>
    <property type="project" value="InterPro"/>
</dbReference>
<keyword evidence="6" id="KW-0539">Nucleus</keyword>
<dbReference type="CDD" id="cd12148">
    <property type="entry name" value="fungal_TF_MHR"/>
    <property type="match status" value="1"/>
</dbReference>
<evidence type="ECO:0000256" key="2">
    <source>
        <dbReference type="ARBA" id="ARBA00022723"/>
    </source>
</evidence>
<dbReference type="VEuPathDB" id="FungiDB:ASPNIDRAFT2_1127831"/>
<dbReference type="SUPFAM" id="SSF57701">
    <property type="entry name" value="Zn2/Cys6 DNA-binding domain"/>
    <property type="match status" value="1"/>
</dbReference>
<dbReference type="PANTHER" id="PTHR31001">
    <property type="entry name" value="UNCHARACTERIZED TRANSCRIPTIONAL REGULATORY PROTEIN"/>
    <property type="match status" value="1"/>
</dbReference>
<dbReference type="Pfam" id="PF00172">
    <property type="entry name" value="Zn_clus"/>
    <property type="match status" value="1"/>
</dbReference>
<dbReference type="GO" id="GO:0000981">
    <property type="term" value="F:DNA-binding transcription factor activity, RNA polymerase II-specific"/>
    <property type="evidence" value="ECO:0007669"/>
    <property type="project" value="InterPro"/>
</dbReference>
<reference evidence="9" key="1">
    <citation type="journal article" date="2016" name="Genome Announc.">
        <title>Draft genome sequence of Aspergillus niger strain An76.</title>
        <authorList>
            <person name="Gong W."/>
            <person name="Cheng Z."/>
            <person name="Zhang H."/>
            <person name="Liu L."/>
            <person name="Gao P."/>
            <person name="Wang L."/>
        </authorList>
    </citation>
    <scope>NUCLEOTIDE SEQUENCE [LARGE SCALE GENOMIC DNA]</scope>
    <source>
        <strain evidence="9">An76</strain>
    </source>
</reference>
<dbReference type="Pfam" id="PF04082">
    <property type="entry name" value="Fungal_trans"/>
    <property type="match status" value="1"/>
</dbReference>
<comment type="subcellular location">
    <subcellularLocation>
        <location evidence="1">Nucleus</location>
    </subcellularLocation>
</comment>
<keyword evidence="4" id="KW-0238">DNA-binding</keyword>